<sequence>MAAPLSLSPPGASAQWAPLAAPPPGVNAPAVAIPSINSTSQGRAAGPYSPIRPQIFSQDSSHRLLVSNDLGMHCADFDARISSILPPYNVVHAQVLLKGTKPTLLDNSAVDVVYSAASNPNDPAMANAPTLAADGSVFKANFWGNLGGYGPFYPPGVLATFFPSALGRVDIGLPVPDDEMLYLGTGKLSLSQQTMPSVTQLTIDPVTHVPISLVTKPYTANAPQSFKTFETNWPLFTSFAFGYVAHNVAWFAAEGIPLTTFDDIGRENPFPLMRVQARSKTTGATLASLDTVVPVSGETNCKTCHLPAPFGNGYATQRISQPRLPSDDPSWGHVPVWVSEEWAADVNTLRLHDLMHATTLFTGYDAGGKAPTPVVCQTCHYTPALDLAQAGPQDAGGLTQASHESMSRVMHLNHGLLKINGVDLFPTMPAPNDPLRANAGGSAPINAFTQGRLEATCYQCHPGKRTQCLRGAMYNEAGAVCQDCHGQMTQVGDDFSKNKPGGAFIVAADYYKNPSTPRVPWLNEPTCGSCHTGDAVSNLTSAPGAIKSSDNIRLLQAFLSSDPKATPILPTNMRFAEPRVSTGPATGNPQLFRLSVDQHGGVFCEGCHGATHAEWPVRNVNANDNMAAVELQGHAGVVMECATCHSGSLGVALKGPHGMHPVGNNGYSAQWVSAHGDYAESHGTAECKACHGLKGEGTALAKVAVARTGLECERGTLCTGEQKVTIPAGTQIGCGLCHSNPIR</sequence>
<dbReference type="InterPro" id="IPR036280">
    <property type="entry name" value="Multihaem_cyt_sf"/>
</dbReference>
<protein>
    <submittedName>
        <fullName evidence="2">Cytochrome C</fullName>
    </submittedName>
</protein>
<dbReference type="Gene3D" id="1.10.1130.10">
    <property type="entry name" value="Flavocytochrome C3, Chain A"/>
    <property type="match status" value="1"/>
</dbReference>
<accession>A0A6B8KF71</accession>
<dbReference type="AlphaFoldDB" id="A0A6B8KF71"/>
<dbReference type="SUPFAM" id="SSF48695">
    <property type="entry name" value="Multiheme cytochromes"/>
    <property type="match status" value="1"/>
</dbReference>
<evidence type="ECO:0000313" key="2">
    <source>
        <dbReference type="EMBL" id="QGM45050.1"/>
    </source>
</evidence>
<name>A0A6B8KF71_9HYPH</name>
<proteinExistence type="predicted"/>
<keyword evidence="1" id="KW-0732">Signal</keyword>
<dbReference type="KEGG" id="mhey:H2LOC_004735"/>
<dbReference type="EMBL" id="CP046052">
    <property type="protein sequence ID" value="QGM45050.1"/>
    <property type="molecule type" value="Genomic_DNA"/>
</dbReference>
<keyword evidence="3" id="KW-1185">Reference proteome</keyword>
<organism evidence="2 3">
    <name type="scientific">Methylocystis heyeri</name>
    <dbReference type="NCBI Taxonomy" id="391905"/>
    <lineage>
        <taxon>Bacteria</taxon>
        <taxon>Pseudomonadati</taxon>
        <taxon>Pseudomonadota</taxon>
        <taxon>Alphaproteobacteria</taxon>
        <taxon>Hyphomicrobiales</taxon>
        <taxon>Methylocystaceae</taxon>
        <taxon>Methylocystis</taxon>
    </lineage>
</organism>
<evidence type="ECO:0000256" key="1">
    <source>
        <dbReference type="ARBA" id="ARBA00022729"/>
    </source>
</evidence>
<dbReference type="OrthoDB" id="9788513at2"/>
<evidence type="ECO:0000313" key="3">
    <source>
        <dbReference type="Proteomes" id="UP000309061"/>
    </source>
</evidence>
<gene>
    <name evidence="2" type="ORF">H2LOC_004735</name>
</gene>
<dbReference type="Proteomes" id="UP000309061">
    <property type="component" value="Chromosome"/>
</dbReference>
<dbReference type="InterPro" id="IPR051829">
    <property type="entry name" value="Multiheme_Cytochr_ET"/>
</dbReference>
<dbReference type="PANTHER" id="PTHR35038">
    <property type="entry name" value="DISSIMILATORY SULFITE REDUCTASE SIRA"/>
    <property type="match status" value="1"/>
</dbReference>
<reference evidence="2 3" key="1">
    <citation type="submission" date="2019-11" db="EMBL/GenBank/DDBJ databases">
        <title>The genome sequence of Methylocystis heyeri.</title>
        <authorList>
            <person name="Oshkin I.Y."/>
            <person name="Miroshnikov K."/>
            <person name="Dedysh S.N."/>
        </authorList>
    </citation>
    <scope>NUCLEOTIDE SEQUENCE [LARGE SCALE GENOMIC DNA]</scope>
    <source>
        <strain evidence="2 3">H2</strain>
    </source>
</reference>
<dbReference type="RefSeq" id="WP_136495340.1">
    <property type="nucleotide sequence ID" value="NZ_CP046052.1"/>
</dbReference>